<keyword evidence="1" id="KW-0472">Membrane</keyword>
<sequence>MMKNELKTFLKPTLRRVIVILSITLLLSAFLYWGQRDRFNARNVLCTGIIITAIAGAWNIYDLNSLSLIKRSLIHFLLMVITILPTLLLSGWFPIKTFGDIVLMIAIFLFSGLLCWTIGYLAFRNKK</sequence>
<dbReference type="GeneID" id="93859566"/>
<accession>A0A829BGN6</accession>
<keyword evidence="1" id="KW-0812">Transmembrane</keyword>
<gene>
    <name evidence="2" type="ORF">SMU82_09292</name>
</gene>
<comment type="caution">
    <text evidence="2">The sequence shown here is derived from an EMBL/GenBank/DDBJ whole genome shotgun (WGS) entry which is preliminary data.</text>
</comment>
<dbReference type="Proteomes" id="UP000011676">
    <property type="component" value="Unassembled WGS sequence"/>
</dbReference>
<dbReference type="Pfam" id="PF11457">
    <property type="entry name" value="DUF3021"/>
    <property type="match status" value="1"/>
</dbReference>
<proteinExistence type="predicted"/>
<evidence type="ECO:0008006" key="4">
    <source>
        <dbReference type="Google" id="ProtNLM"/>
    </source>
</evidence>
<keyword evidence="1" id="KW-1133">Transmembrane helix</keyword>
<organism evidence="2 3">
    <name type="scientific">Streptococcus mutans SM6</name>
    <dbReference type="NCBI Taxonomy" id="857119"/>
    <lineage>
        <taxon>Bacteria</taxon>
        <taxon>Bacillati</taxon>
        <taxon>Bacillota</taxon>
        <taxon>Bacilli</taxon>
        <taxon>Lactobacillales</taxon>
        <taxon>Streptococcaceae</taxon>
        <taxon>Streptococcus</taxon>
    </lineage>
</organism>
<evidence type="ECO:0000313" key="3">
    <source>
        <dbReference type="Proteomes" id="UP000011676"/>
    </source>
</evidence>
<dbReference type="EMBL" id="AHSR01000049">
    <property type="protein sequence ID" value="EMC21850.1"/>
    <property type="molecule type" value="Genomic_DNA"/>
</dbReference>
<dbReference type="InterPro" id="IPR021560">
    <property type="entry name" value="DUF3021"/>
</dbReference>
<dbReference type="AlphaFoldDB" id="A0A829BGN6"/>
<reference evidence="2 3" key="1">
    <citation type="journal article" date="2013" name="Mol. Biol. Evol.">
        <title>Evolutionary and population genomics of the cavity causing bacteria Streptococcus mutans.</title>
        <authorList>
            <person name="Cornejo O.E."/>
            <person name="Lefebure T."/>
            <person name="Pavinski Bitar P.D."/>
            <person name="Lang P."/>
            <person name="Richards V.P."/>
            <person name="Eilertson K."/>
            <person name="Do T."/>
            <person name="Beighton D."/>
            <person name="Zeng L."/>
            <person name="Ahn S.J."/>
            <person name="Burne R.A."/>
            <person name="Siepel A."/>
            <person name="Bustamante C.D."/>
            <person name="Stanhope M.J."/>
        </authorList>
    </citation>
    <scope>NUCLEOTIDE SEQUENCE [LARGE SCALE GENOMIC DNA]</scope>
    <source>
        <strain evidence="2 3">SM6</strain>
    </source>
</reference>
<evidence type="ECO:0000256" key="1">
    <source>
        <dbReference type="SAM" id="Phobius"/>
    </source>
</evidence>
<evidence type="ECO:0000313" key="2">
    <source>
        <dbReference type="EMBL" id="EMC21850.1"/>
    </source>
</evidence>
<dbReference type="RefSeq" id="WP_002265142.1">
    <property type="nucleotide sequence ID" value="NZ_AHSR01000049.1"/>
</dbReference>
<feature type="transmembrane region" description="Helical" evidence="1">
    <location>
        <begin position="101"/>
        <end position="123"/>
    </location>
</feature>
<name>A0A829BGN6_STRMG</name>
<protein>
    <recommendedName>
        <fullName evidence="4">DUF3021 domain-containing protein</fullName>
    </recommendedName>
</protein>
<feature type="transmembrane region" description="Helical" evidence="1">
    <location>
        <begin position="12"/>
        <end position="33"/>
    </location>
</feature>
<feature type="transmembrane region" description="Helical" evidence="1">
    <location>
        <begin position="39"/>
        <end position="61"/>
    </location>
</feature>
<feature type="transmembrane region" description="Helical" evidence="1">
    <location>
        <begin position="73"/>
        <end position="95"/>
    </location>
</feature>